<keyword evidence="7" id="KW-1185">Reference proteome</keyword>
<accession>A0AAE0GBV4</accession>
<sequence length="192" mass="21080">DGSKKEVLHAAGIDHPEVIIVAYNSRERTVEAVKRLKSSFGNEVRVYCRARDVMHVSELTQEGATKCVAENSMAALSLASIVLKDMGVETAEVDYVSSVLNSNVLARTTLSDIPESKFERDLYIYGPNTDGGVVVGRDQLKVDEENDEDTQECDADIMDECVWLEAEDDLEDDSSSVNKPASGPDNKSVYTK</sequence>
<protein>
    <recommendedName>
        <fullName evidence="5">RCK N-terminal domain-containing protein</fullName>
    </recommendedName>
</protein>
<dbReference type="GO" id="GO:0015297">
    <property type="term" value="F:antiporter activity"/>
    <property type="evidence" value="ECO:0007669"/>
    <property type="project" value="UniProtKB-KW"/>
</dbReference>
<dbReference type="PANTHER" id="PTHR46157:SF4">
    <property type="entry name" value="K(+) EFFLUX ANTIPORTER 3, CHLOROPLASTIC"/>
    <property type="match status" value="1"/>
</dbReference>
<organism evidence="6 7">
    <name type="scientific">Cymbomonas tetramitiformis</name>
    <dbReference type="NCBI Taxonomy" id="36881"/>
    <lineage>
        <taxon>Eukaryota</taxon>
        <taxon>Viridiplantae</taxon>
        <taxon>Chlorophyta</taxon>
        <taxon>Pyramimonadophyceae</taxon>
        <taxon>Pyramimonadales</taxon>
        <taxon>Pyramimonadaceae</taxon>
        <taxon>Cymbomonas</taxon>
    </lineage>
</organism>
<dbReference type="PANTHER" id="PTHR46157">
    <property type="entry name" value="K(+) EFFLUX ANTIPORTER 3, CHLOROPLASTIC"/>
    <property type="match status" value="1"/>
</dbReference>
<evidence type="ECO:0000256" key="3">
    <source>
        <dbReference type="ARBA" id="ARBA00023065"/>
    </source>
</evidence>
<name>A0AAE0GBV4_9CHLO</name>
<dbReference type="EMBL" id="LGRX02007340">
    <property type="protein sequence ID" value="KAK3275229.1"/>
    <property type="molecule type" value="Genomic_DNA"/>
</dbReference>
<keyword evidence="2" id="KW-0050">Antiport</keyword>
<comment type="caution">
    <text evidence="6">The sequence shown here is derived from an EMBL/GenBank/DDBJ whole genome shotgun (WGS) entry which is preliminary data.</text>
</comment>
<dbReference type="AlphaFoldDB" id="A0AAE0GBV4"/>
<dbReference type="Proteomes" id="UP001190700">
    <property type="component" value="Unassembled WGS sequence"/>
</dbReference>
<dbReference type="GO" id="GO:0006813">
    <property type="term" value="P:potassium ion transport"/>
    <property type="evidence" value="ECO:0007669"/>
    <property type="project" value="InterPro"/>
</dbReference>
<evidence type="ECO:0000256" key="2">
    <source>
        <dbReference type="ARBA" id="ARBA00022449"/>
    </source>
</evidence>
<feature type="non-terminal residue" evidence="6">
    <location>
        <position position="1"/>
    </location>
</feature>
<dbReference type="SUPFAM" id="SSF51735">
    <property type="entry name" value="NAD(P)-binding Rossmann-fold domains"/>
    <property type="match status" value="1"/>
</dbReference>
<keyword evidence="1" id="KW-0813">Transport</keyword>
<reference evidence="6 7" key="1">
    <citation type="journal article" date="2015" name="Genome Biol. Evol.">
        <title>Comparative Genomics of a Bacterivorous Green Alga Reveals Evolutionary Causalities and Consequences of Phago-Mixotrophic Mode of Nutrition.</title>
        <authorList>
            <person name="Burns J.A."/>
            <person name="Paasch A."/>
            <person name="Narechania A."/>
            <person name="Kim E."/>
        </authorList>
    </citation>
    <scope>NUCLEOTIDE SEQUENCE [LARGE SCALE GENOMIC DNA]</scope>
    <source>
        <strain evidence="6 7">PLY_AMNH</strain>
    </source>
</reference>
<dbReference type="InterPro" id="IPR003148">
    <property type="entry name" value="RCK_N"/>
</dbReference>
<evidence type="ECO:0000313" key="6">
    <source>
        <dbReference type="EMBL" id="KAK3275229.1"/>
    </source>
</evidence>
<gene>
    <name evidence="6" type="ORF">CYMTET_16628</name>
</gene>
<evidence type="ECO:0000259" key="5">
    <source>
        <dbReference type="Pfam" id="PF02254"/>
    </source>
</evidence>
<evidence type="ECO:0000256" key="1">
    <source>
        <dbReference type="ARBA" id="ARBA00022448"/>
    </source>
</evidence>
<feature type="domain" description="RCK N-terminal" evidence="5">
    <location>
        <begin position="1"/>
        <end position="68"/>
    </location>
</feature>
<dbReference type="Pfam" id="PF02254">
    <property type="entry name" value="TrkA_N"/>
    <property type="match status" value="1"/>
</dbReference>
<dbReference type="GO" id="GO:0016020">
    <property type="term" value="C:membrane"/>
    <property type="evidence" value="ECO:0007669"/>
    <property type="project" value="TreeGrafter"/>
</dbReference>
<evidence type="ECO:0000256" key="4">
    <source>
        <dbReference type="SAM" id="MobiDB-lite"/>
    </source>
</evidence>
<evidence type="ECO:0000313" key="7">
    <source>
        <dbReference type="Proteomes" id="UP001190700"/>
    </source>
</evidence>
<feature type="region of interest" description="Disordered" evidence="4">
    <location>
        <begin position="168"/>
        <end position="192"/>
    </location>
</feature>
<dbReference type="InterPro" id="IPR036291">
    <property type="entry name" value="NAD(P)-bd_dom_sf"/>
</dbReference>
<keyword evidence="3" id="KW-0406">Ion transport</keyword>
<proteinExistence type="predicted"/>
<dbReference type="Gene3D" id="3.40.50.720">
    <property type="entry name" value="NAD(P)-binding Rossmann-like Domain"/>
    <property type="match status" value="1"/>
</dbReference>